<evidence type="ECO:0008006" key="3">
    <source>
        <dbReference type="Google" id="ProtNLM"/>
    </source>
</evidence>
<name>A0ABV5C9J1_9BACL</name>
<accession>A0ABV5C9J1</accession>
<organism evidence="1 2">
    <name type="scientific">Paenibacillus medicaginis</name>
    <dbReference type="NCBI Taxonomy" id="1470560"/>
    <lineage>
        <taxon>Bacteria</taxon>
        <taxon>Bacillati</taxon>
        <taxon>Bacillota</taxon>
        <taxon>Bacilli</taxon>
        <taxon>Bacillales</taxon>
        <taxon>Paenibacillaceae</taxon>
        <taxon>Paenibacillus</taxon>
    </lineage>
</organism>
<dbReference type="InterPro" id="IPR008983">
    <property type="entry name" value="Tumour_necrosis_fac-like_dom"/>
</dbReference>
<dbReference type="EMBL" id="JBHIRY010000061">
    <property type="protein sequence ID" value="MFB5764081.1"/>
    <property type="molecule type" value="Genomic_DNA"/>
</dbReference>
<keyword evidence="2" id="KW-1185">Reference proteome</keyword>
<dbReference type="Proteomes" id="UP001580430">
    <property type="component" value="Unassembled WGS sequence"/>
</dbReference>
<comment type="caution">
    <text evidence="1">The sequence shown here is derived from an EMBL/GenBank/DDBJ whole genome shotgun (WGS) entry which is preliminary data.</text>
</comment>
<dbReference type="Gene3D" id="2.60.120.40">
    <property type="match status" value="1"/>
</dbReference>
<reference evidence="1 2" key="1">
    <citation type="submission" date="2024-09" db="EMBL/GenBank/DDBJ databases">
        <title>Paenibacillus zeirhizospherea sp. nov., isolated from surface of the maize (Zea mays) roots in a horticulture field, Hungary.</title>
        <authorList>
            <person name="Marton D."/>
            <person name="Farkas M."/>
            <person name="Bedics A."/>
            <person name="Toth E."/>
            <person name="Tancsics A."/>
            <person name="Boka K."/>
            <person name="Marati G."/>
            <person name="Kriszt B."/>
            <person name="Cserhati M."/>
        </authorList>
    </citation>
    <scope>NUCLEOTIDE SEQUENCE [LARGE SCALE GENOMIC DNA]</scope>
    <source>
        <strain evidence="1 2">JCM 18446</strain>
    </source>
</reference>
<gene>
    <name evidence="1" type="ORF">ACE5LO_27360</name>
</gene>
<protein>
    <recommendedName>
        <fullName evidence="3">BclA C-terminal domain-containing protein</fullName>
    </recommendedName>
</protein>
<evidence type="ECO:0000313" key="2">
    <source>
        <dbReference type="Proteomes" id="UP001580430"/>
    </source>
</evidence>
<proteinExistence type="predicted"/>
<sequence length="127" mass="12598">MGRGVGGAGIIPNATVPVTIEVNSNGNAIQQGTLGRINLAANQTYYVDYRTNANAPGANSLVAASLELNNTAVAGSNAVATSGGITQVLAGSAIISTGVLGGVLRLRNDAPTAGNFGSTAMNIIKLM</sequence>
<dbReference type="RefSeq" id="WP_375523076.1">
    <property type="nucleotide sequence ID" value="NZ_JBHIRY010000061.1"/>
</dbReference>
<evidence type="ECO:0000313" key="1">
    <source>
        <dbReference type="EMBL" id="MFB5764081.1"/>
    </source>
</evidence>